<dbReference type="eggNOG" id="arCOG01111">
    <property type="taxonomic scope" value="Archaea"/>
</dbReference>
<name>Q05DZ8_AERPE</name>
<comment type="function">
    <text evidence="2">Catalyzes the phosphorylation of pyruvate to phosphoenolpyruvate.</text>
</comment>
<evidence type="ECO:0000259" key="14">
    <source>
        <dbReference type="Pfam" id="PF01326"/>
    </source>
</evidence>
<keyword evidence="8" id="KW-0547">Nucleotide-binding</keyword>
<feature type="domain" description="Pyruvate phosphate dikinase AMP/ATP-binding" evidence="14">
    <location>
        <begin position="4"/>
        <end position="76"/>
    </location>
</feature>
<evidence type="ECO:0000256" key="9">
    <source>
        <dbReference type="ARBA" id="ARBA00022777"/>
    </source>
</evidence>
<reference evidence="15 16" key="1">
    <citation type="journal article" date="1999" name="DNA Res.">
        <title>Complete genome sequence of an aerobic hyper-thermophilic crenarchaeon, Aeropyrum pernix K1.</title>
        <authorList>
            <person name="Kawarabayasi Y."/>
            <person name="Hino Y."/>
            <person name="Horikawa H."/>
            <person name="Yamazaki S."/>
            <person name="Haikawa Y."/>
            <person name="Jin-no K."/>
            <person name="Takahashi M."/>
            <person name="Sekine M."/>
            <person name="Baba S."/>
            <person name="Ankai A."/>
            <person name="Kosugi H."/>
            <person name="Hosoyama A."/>
            <person name="Fukui S."/>
            <person name="Nagai Y."/>
            <person name="Nishijima K."/>
            <person name="Nakazawa H."/>
            <person name="Takamiya M."/>
            <person name="Masuda S."/>
            <person name="Funahashi T."/>
            <person name="Tanaka T."/>
            <person name="Kudoh Y."/>
            <person name="Yamazaki J."/>
            <person name="Kushida N."/>
            <person name="Oguchi A."/>
            <person name="Aoki K."/>
            <person name="Kubota K."/>
            <person name="Nakamura Y."/>
            <person name="Nomura N."/>
            <person name="Sako Y."/>
            <person name="Kikuchi H."/>
        </authorList>
    </citation>
    <scope>NUCLEOTIDE SEQUENCE [LARGE SCALE GENOMIC DNA]</scope>
    <source>
        <strain evidence="16">ATCC 700893 / DSM 11879 / JCM 9820 / NBRC 100138 / K1</strain>
    </source>
</reference>
<dbReference type="STRING" id="272557.APE_1588a"/>
<evidence type="ECO:0000313" key="16">
    <source>
        <dbReference type="Proteomes" id="UP000002518"/>
    </source>
</evidence>
<dbReference type="InterPro" id="IPR002192">
    <property type="entry name" value="PPDK_AMP/ATP-bd"/>
</dbReference>
<accession>Q05DZ8</accession>
<dbReference type="AlphaFoldDB" id="Q05DZ8"/>
<dbReference type="PANTHER" id="PTHR43030:SF1">
    <property type="entry name" value="PHOSPHOENOLPYRUVATE SYNTHASE"/>
    <property type="match status" value="1"/>
</dbReference>
<keyword evidence="10" id="KW-0067">ATP-binding</keyword>
<gene>
    <name evidence="15" type="ordered locus">APE_1588a</name>
</gene>
<dbReference type="PATRIC" id="fig|272557.25.peg.1075"/>
<keyword evidence="11" id="KW-0460">Magnesium</keyword>
<evidence type="ECO:0000256" key="7">
    <source>
        <dbReference type="ARBA" id="ARBA00022723"/>
    </source>
</evidence>
<dbReference type="GO" id="GO:0046872">
    <property type="term" value="F:metal ion binding"/>
    <property type="evidence" value="ECO:0007669"/>
    <property type="project" value="UniProtKB-KW"/>
</dbReference>
<evidence type="ECO:0000256" key="8">
    <source>
        <dbReference type="ARBA" id="ARBA00022741"/>
    </source>
</evidence>
<evidence type="ECO:0000256" key="6">
    <source>
        <dbReference type="ARBA" id="ARBA00022679"/>
    </source>
</evidence>
<evidence type="ECO:0000256" key="12">
    <source>
        <dbReference type="ARBA" id="ARBA00033470"/>
    </source>
</evidence>
<dbReference type="PANTHER" id="PTHR43030">
    <property type="entry name" value="PHOSPHOENOLPYRUVATE SYNTHASE"/>
    <property type="match status" value="1"/>
</dbReference>
<evidence type="ECO:0000313" key="15">
    <source>
        <dbReference type="EMBL" id="BAF34803.1"/>
    </source>
</evidence>
<dbReference type="GO" id="GO:0008986">
    <property type="term" value="F:pyruvate, water dikinase activity"/>
    <property type="evidence" value="ECO:0007669"/>
    <property type="project" value="UniProtKB-EC"/>
</dbReference>
<dbReference type="UniPathway" id="UPA00138"/>
<sequence length="77" mass="8623">MDNPRVAVGSSAMVEDLPEASFAGQQEAYLNVKGAEEVVEYVKKAWASLWTARAMSYRDSINIDHETVYMAVIVQKR</sequence>
<comment type="catalytic activity">
    <reaction evidence="13">
        <text>pyruvate + ATP + H2O = phosphoenolpyruvate + AMP + phosphate + 2 H(+)</text>
        <dbReference type="Rhea" id="RHEA:11364"/>
        <dbReference type="ChEBI" id="CHEBI:15361"/>
        <dbReference type="ChEBI" id="CHEBI:15377"/>
        <dbReference type="ChEBI" id="CHEBI:15378"/>
        <dbReference type="ChEBI" id="CHEBI:30616"/>
        <dbReference type="ChEBI" id="CHEBI:43474"/>
        <dbReference type="ChEBI" id="CHEBI:58702"/>
        <dbReference type="ChEBI" id="CHEBI:456215"/>
        <dbReference type="EC" id="2.7.9.2"/>
    </reaction>
</comment>
<comment type="cofactor">
    <cofactor evidence="1">
        <name>Mg(2+)</name>
        <dbReference type="ChEBI" id="CHEBI:18420"/>
    </cofactor>
</comment>
<evidence type="ECO:0000256" key="3">
    <source>
        <dbReference type="ARBA" id="ARBA00004742"/>
    </source>
</evidence>
<dbReference type="Gene3D" id="3.30.1490.20">
    <property type="entry name" value="ATP-grasp fold, A domain"/>
    <property type="match status" value="1"/>
</dbReference>
<dbReference type="GO" id="GO:0005524">
    <property type="term" value="F:ATP binding"/>
    <property type="evidence" value="ECO:0007669"/>
    <property type="project" value="UniProtKB-KW"/>
</dbReference>
<dbReference type="GO" id="GO:0006094">
    <property type="term" value="P:gluconeogenesis"/>
    <property type="evidence" value="ECO:0007669"/>
    <property type="project" value="UniProtKB-UniPathway"/>
</dbReference>
<evidence type="ECO:0000256" key="10">
    <source>
        <dbReference type="ARBA" id="ARBA00022840"/>
    </source>
</evidence>
<keyword evidence="9" id="KW-0418">Kinase</keyword>
<comment type="pathway">
    <text evidence="3">Carbohydrate biosynthesis; gluconeogenesis.</text>
</comment>
<evidence type="ECO:0000256" key="4">
    <source>
        <dbReference type="ARBA" id="ARBA00007837"/>
    </source>
</evidence>
<proteinExistence type="inferred from homology"/>
<protein>
    <recommendedName>
        <fullName evidence="5">pyruvate, water dikinase</fullName>
        <ecNumber evidence="5">2.7.9.2</ecNumber>
    </recommendedName>
    <alternativeName>
        <fullName evidence="12">Pyruvate, water dikinase</fullName>
    </alternativeName>
</protein>
<keyword evidence="7" id="KW-0479">Metal-binding</keyword>
<dbReference type="EMBL" id="BA000002">
    <property type="protein sequence ID" value="BAF34803.1"/>
    <property type="molecule type" value="Genomic_DNA"/>
</dbReference>
<keyword evidence="6" id="KW-0808">Transferase</keyword>
<evidence type="ECO:0000256" key="2">
    <source>
        <dbReference type="ARBA" id="ARBA00002988"/>
    </source>
</evidence>
<dbReference type="InterPro" id="IPR006319">
    <property type="entry name" value="PEP_synth"/>
</dbReference>
<comment type="similarity">
    <text evidence="4">Belongs to the PEP-utilizing enzyme family.</text>
</comment>
<dbReference type="EC" id="2.7.9.2" evidence="5"/>
<dbReference type="InterPro" id="IPR013815">
    <property type="entry name" value="ATP_grasp_subdomain_1"/>
</dbReference>
<keyword evidence="16" id="KW-1185">Reference proteome</keyword>
<organism evidence="15 16">
    <name type="scientific">Aeropyrum pernix (strain ATCC 700893 / DSM 11879 / JCM 9820 / NBRC 100138 / K1)</name>
    <dbReference type="NCBI Taxonomy" id="272557"/>
    <lineage>
        <taxon>Archaea</taxon>
        <taxon>Thermoproteota</taxon>
        <taxon>Thermoprotei</taxon>
        <taxon>Desulfurococcales</taxon>
        <taxon>Desulfurococcaceae</taxon>
        <taxon>Aeropyrum</taxon>
    </lineage>
</organism>
<dbReference type="Pfam" id="PF01326">
    <property type="entry name" value="PPDK_N"/>
    <property type="match status" value="1"/>
</dbReference>
<dbReference type="EnsemblBacteria" id="BAF34803">
    <property type="protein sequence ID" value="BAF34803"/>
    <property type="gene ID" value="APE_1588a"/>
</dbReference>
<evidence type="ECO:0000256" key="11">
    <source>
        <dbReference type="ARBA" id="ARBA00022842"/>
    </source>
</evidence>
<evidence type="ECO:0000256" key="5">
    <source>
        <dbReference type="ARBA" id="ARBA00011996"/>
    </source>
</evidence>
<evidence type="ECO:0000256" key="1">
    <source>
        <dbReference type="ARBA" id="ARBA00001946"/>
    </source>
</evidence>
<dbReference type="Proteomes" id="UP000002518">
    <property type="component" value="Chromosome"/>
</dbReference>
<evidence type="ECO:0000256" key="13">
    <source>
        <dbReference type="ARBA" id="ARBA00047700"/>
    </source>
</evidence>
<dbReference type="KEGG" id="ape:APE_1588a"/>
<dbReference type="SUPFAM" id="SSF56059">
    <property type="entry name" value="Glutathione synthetase ATP-binding domain-like"/>
    <property type="match status" value="1"/>
</dbReference>